<dbReference type="Proteomes" id="UP000863257">
    <property type="component" value="Unassembled WGS sequence"/>
</dbReference>
<dbReference type="AlphaFoldDB" id="A0A8H9TG89"/>
<evidence type="ECO:0000313" key="1">
    <source>
        <dbReference type="EMBL" id="HAS8540970.1"/>
    </source>
</evidence>
<sequence>MQRRYPYIASEVRKLLKLAEGVVNESQKRIHDDAAFMLSQKLGISIHLARAAVRREVSTSNSDLVAGYSDISSRLLDLEIELASSKKGIVQLSERSHQLISSFVGSYLN</sequence>
<reference evidence="1" key="2">
    <citation type="submission" date="2019-01" db="EMBL/GenBank/DDBJ databases">
        <authorList>
            <consortium name="NCBI Pathogen Detection Project"/>
        </authorList>
    </citation>
    <scope>NUCLEOTIDE SEQUENCE</scope>
    <source>
        <strain evidence="1">BCW_3452</strain>
    </source>
</reference>
<protein>
    <submittedName>
        <fullName evidence="1">Uncharacterized protein</fullName>
    </submittedName>
</protein>
<proteinExistence type="predicted"/>
<name>A0A8H9TG89_VIBVL</name>
<comment type="caution">
    <text evidence="1">The sequence shown here is derived from an EMBL/GenBank/DDBJ whole genome shotgun (WGS) entry which is preliminary data.</text>
</comment>
<accession>A0A8H9TG89</accession>
<reference evidence="1" key="1">
    <citation type="journal article" date="2018" name="Genome Biol.">
        <title>SKESA: strategic k-mer extension for scrupulous assemblies.</title>
        <authorList>
            <person name="Souvorov A."/>
            <person name="Agarwala R."/>
            <person name="Lipman D.J."/>
        </authorList>
    </citation>
    <scope>NUCLEOTIDE SEQUENCE</scope>
    <source>
        <strain evidence="1">BCW_3452</strain>
    </source>
</reference>
<dbReference type="EMBL" id="DACRBY010000017">
    <property type="protein sequence ID" value="HAS8540970.1"/>
    <property type="molecule type" value="Genomic_DNA"/>
</dbReference>
<gene>
    <name evidence="1" type="ORF">I7730_14360</name>
</gene>
<organism evidence="1">
    <name type="scientific">Vibrio vulnificus</name>
    <dbReference type="NCBI Taxonomy" id="672"/>
    <lineage>
        <taxon>Bacteria</taxon>
        <taxon>Pseudomonadati</taxon>
        <taxon>Pseudomonadota</taxon>
        <taxon>Gammaproteobacteria</taxon>
        <taxon>Vibrionales</taxon>
        <taxon>Vibrionaceae</taxon>
        <taxon>Vibrio</taxon>
    </lineage>
</organism>